<dbReference type="InterPro" id="IPR057369">
    <property type="entry name" value="VG15"/>
</dbReference>
<proteinExistence type="predicted"/>
<dbReference type="EMBL" id="JADOUF010000001">
    <property type="protein sequence ID" value="MBG6141124.1"/>
    <property type="molecule type" value="Genomic_DNA"/>
</dbReference>
<comment type="caution">
    <text evidence="1">The sequence shown here is derived from an EMBL/GenBank/DDBJ whole genome shotgun (WGS) entry which is preliminary data.</text>
</comment>
<dbReference type="Pfam" id="PF25310">
    <property type="entry name" value="VG15"/>
    <property type="match status" value="1"/>
</dbReference>
<dbReference type="RefSeq" id="WP_197007588.1">
    <property type="nucleotide sequence ID" value="NZ_BONS01000046.1"/>
</dbReference>
<keyword evidence="2" id="KW-1185">Reference proteome</keyword>
<dbReference type="Proteomes" id="UP000622552">
    <property type="component" value="Unassembled WGS sequence"/>
</dbReference>
<organism evidence="1 2">
    <name type="scientific">Longispora fulva</name>
    <dbReference type="NCBI Taxonomy" id="619741"/>
    <lineage>
        <taxon>Bacteria</taxon>
        <taxon>Bacillati</taxon>
        <taxon>Actinomycetota</taxon>
        <taxon>Actinomycetes</taxon>
        <taxon>Micromonosporales</taxon>
        <taxon>Micromonosporaceae</taxon>
        <taxon>Longispora</taxon>
    </lineage>
</organism>
<evidence type="ECO:0000313" key="1">
    <source>
        <dbReference type="EMBL" id="MBG6141124.1"/>
    </source>
</evidence>
<accession>A0A8J7KN15</accession>
<reference evidence="1" key="1">
    <citation type="submission" date="2020-11" db="EMBL/GenBank/DDBJ databases">
        <title>Sequencing the genomes of 1000 actinobacteria strains.</title>
        <authorList>
            <person name="Klenk H.-P."/>
        </authorList>
    </citation>
    <scope>NUCLEOTIDE SEQUENCE</scope>
    <source>
        <strain evidence="1">DSM 45356</strain>
    </source>
</reference>
<gene>
    <name evidence="1" type="ORF">IW245_007318</name>
</gene>
<sequence length="327" mass="35115">MSVVAVAESHYRRQVALARRVAEESAAAWRTLDPLRLDASWAAESDRLLALVTGGQALAAADADGYVTAALSAQHLDPAAAGAVNARSLAGVASDGRGLATLLYEPVIAVKTALRPAGGRGATVEKAMTLGMLRLDTIVRTQLADAARVAVGVGVVARRSAGGWVRMLSTPSCARCIVLAGKFYRWSSGFLRHPRCDCRHIPAAENTAGDLRTDPGKYFRSLPEPEQNKLLGRSGAQAVRDGADLAAVVNARRGMTTTAAFGRTFATTREGTTRRGLFAGYTTDDQGRLQRRTGPPPRWRLMPEQIYTDATDRDDAIRLLRHHGYLR</sequence>
<protein>
    <submittedName>
        <fullName evidence="1">Uncharacterized protein</fullName>
    </submittedName>
</protein>
<name>A0A8J7KN15_9ACTN</name>
<dbReference type="AlphaFoldDB" id="A0A8J7KN15"/>
<evidence type="ECO:0000313" key="2">
    <source>
        <dbReference type="Proteomes" id="UP000622552"/>
    </source>
</evidence>